<feature type="signal peptide" evidence="1">
    <location>
        <begin position="1"/>
        <end position="21"/>
    </location>
</feature>
<organism evidence="2 3">
    <name type="scientific">Idiomarina aquatica</name>
    <dbReference type="NCBI Taxonomy" id="1327752"/>
    <lineage>
        <taxon>Bacteria</taxon>
        <taxon>Pseudomonadati</taxon>
        <taxon>Pseudomonadota</taxon>
        <taxon>Gammaproteobacteria</taxon>
        <taxon>Alteromonadales</taxon>
        <taxon>Idiomarinaceae</taxon>
        <taxon>Idiomarina</taxon>
    </lineage>
</organism>
<proteinExistence type="predicted"/>
<name>A0A4R6NW20_9GAMM</name>
<gene>
    <name evidence="2" type="ORF">DEU29_1312</name>
</gene>
<sequence>MKRLILTATLFLSALSGAAAAQQPVYVAAYDFPPFFSDTLETDVTTELVDLLNTSQSSYEFVIQAIPPNGRYQALSENGCCDVILFESPIWGWQERALDIASTLPLLKGRERLVTKKVAGRTQAFFDNLKGKTLGGVRGYHYLMAGEILDSAEVAERYDIYLADSRITNVRMLLGGRIDAAVLNDELLSALRNASVNYLDQLFVSEQIEYEYEMSVLIAPNKNISRDEMQRLLRDLARDGRLDTLFARFNLQRFQIYRR</sequence>
<dbReference type="Gene3D" id="3.40.190.10">
    <property type="entry name" value="Periplasmic binding protein-like II"/>
    <property type="match status" value="2"/>
</dbReference>
<dbReference type="SUPFAM" id="SSF53850">
    <property type="entry name" value="Periplasmic binding protein-like II"/>
    <property type="match status" value="1"/>
</dbReference>
<evidence type="ECO:0000256" key="1">
    <source>
        <dbReference type="SAM" id="SignalP"/>
    </source>
</evidence>
<accession>A0A4R6NW20</accession>
<comment type="caution">
    <text evidence="2">The sequence shown here is derived from an EMBL/GenBank/DDBJ whole genome shotgun (WGS) entry which is preliminary data.</text>
</comment>
<keyword evidence="3" id="KW-1185">Reference proteome</keyword>
<dbReference type="AlphaFoldDB" id="A0A4R6NW20"/>
<protein>
    <submittedName>
        <fullName evidence="2">Amino acid ABC transporter substrate-binding protein (PAAT family)</fullName>
    </submittedName>
</protein>
<feature type="chain" id="PRO_5020805202" evidence="1">
    <location>
        <begin position="22"/>
        <end position="259"/>
    </location>
</feature>
<keyword evidence="1" id="KW-0732">Signal</keyword>
<reference evidence="2 3" key="1">
    <citation type="submission" date="2019-03" db="EMBL/GenBank/DDBJ databases">
        <title>Freshwater and sediment microbial communities from various areas in North America, analyzing microbe dynamics in response to fracking.</title>
        <authorList>
            <person name="Lamendella R."/>
        </authorList>
    </citation>
    <scope>NUCLEOTIDE SEQUENCE [LARGE SCALE GENOMIC DNA]</scope>
    <source>
        <strain evidence="2 3">18_TX</strain>
    </source>
</reference>
<dbReference type="RefSeq" id="WP_243734618.1">
    <property type="nucleotide sequence ID" value="NZ_SNXI01000031.1"/>
</dbReference>
<evidence type="ECO:0000313" key="3">
    <source>
        <dbReference type="Proteomes" id="UP000295531"/>
    </source>
</evidence>
<dbReference type="EMBL" id="SNXI01000031">
    <property type="protein sequence ID" value="TDP27329.1"/>
    <property type="molecule type" value="Genomic_DNA"/>
</dbReference>
<dbReference type="Proteomes" id="UP000295531">
    <property type="component" value="Unassembled WGS sequence"/>
</dbReference>
<evidence type="ECO:0000313" key="2">
    <source>
        <dbReference type="EMBL" id="TDP27329.1"/>
    </source>
</evidence>